<dbReference type="STRING" id="1122207.MUS1_15405"/>
<dbReference type="GO" id="GO:0009228">
    <property type="term" value="P:thiamine biosynthetic process"/>
    <property type="evidence" value="ECO:0007669"/>
    <property type="project" value="UniProtKB-KW"/>
</dbReference>
<keyword evidence="1" id="KW-0784">Thiamine biosynthesis</keyword>
<dbReference type="EMBL" id="JAMB01000009">
    <property type="protein sequence ID" value="ETX10302.1"/>
    <property type="molecule type" value="Genomic_DNA"/>
</dbReference>
<dbReference type="eggNOG" id="COG0819">
    <property type="taxonomic scope" value="Bacteria"/>
</dbReference>
<dbReference type="PANTHER" id="PTHR43198">
    <property type="entry name" value="BIFUNCTIONAL TH2 PROTEIN"/>
    <property type="match status" value="1"/>
</dbReference>
<comment type="catalytic activity">
    <reaction evidence="1">
        <text>thiamine + H2O = 5-(2-hydroxyethyl)-4-methylthiazole + 4-amino-5-hydroxymethyl-2-methylpyrimidine + H(+)</text>
        <dbReference type="Rhea" id="RHEA:17509"/>
        <dbReference type="ChEBI" id="CHEBI:15377"/>
        <dbReference type="ChEBI" id="CHEBI:15378"/>
        <dbReference type="ChEBI" id="CHEBI:16892"/>
        <dbReference type="ChEBI" id="CHEBI:17957"/>
        <dbReference type="ChEBI" id="CHEBI:18385"/>
        <dbReference type="EC" id="3.5.99.2"/>
    </reaction>
</comment>
<reference evidence="3 4" key="1">
    <citation type="submission" date="2014-01" db="EMBL/GenBank/DDBJ databases">
        <title>Marinomonas ushuaiensis DSM 15871 Genome Sequencing.</title>
        <authorList>
            <person name="Lai Q."/>
            <person name="Shao Z.S."/>
        </authorList>
    </citation>
    <scope>NUCLEOTIDE SEQUENCE [LARGE SCALE GENOMIC DNA]</scope>
    <source>
        <strain evidence="3 4">DSM 15871</strain>
    </source>
</reference>
<comment type="function">
    <text evidence="1">Catalyzes an amino-pyrimidine hydrolysis reaction at the C5' of the pyrimidine moiety of thiamine compounds, a reaction that is part of a thiamine salvage pathway.</text>
</comment>
<dbReference type="EC" id="3.5.99.2" evidence="1"/>
<dbReference type="UniPathway" id="UPA00060"/>
<dbReference type="GO" id="GO:0050334">
    <property type="term" value="F:thiaminase activity"/>
    <property type="evidence" value="ECO:0007669"/>
    <property type="project" value="UniProtKB-EC"/>
</dbReference>
<dbReference type="NCBIfam" id="TIGR04306">
    <property type="entry name" value="salvage_TenA"/>
    <property type="match status" value="1"/>
</dbReference>
<dbReference type="Gene3D" id="1.20.910.10">
    <property type="entry name" value="Heme oxygenase-like"/>
    <property type="match status" value="1"/>
</dbReference>
<dbReference type="InterPro" id="IPR004305">
    <property type="entry name" value="Thiaminase-2/PQQC"/>
</dbReference>
<dbReference type="InterPro" id="IPR027574">
    <property type="entry name" value="Thiaminase_II"/>
</dbReference>
<dbReference type="Proteomes" id="UP000054058">
    <property type="component" value="Unassembled WGS sequence"/>
</dbReference>
<dbReference type="SUPFAM" id="SSF48613">
    <property type="entry name" value="Heme oxygenase-like"/>
    <property type="match status" value="1"/>
</dbReference>
<dbReference type="GO" id="GO:0005829">
    <property type="term" value="C:cytosol"/>
    <property type="evidence" value="ECO:0007669"/>
    <property type="project" value="TreeGrafter"/>
</dbReference>
<dbReference type="Pfam" id="PF03070">
    <property type="entry name" value="TENA_THI-4"/>
    <property type="match status" value="1"/>
</dbReference>
<gene>
    <name evidence="3" type="ORF">MUS1_15405</name>
</gene>
<comment type="catalytic activity">
    <reaction evidence="1">
        <text>4-amino-5-aminomethyl-2-methylpyrimidine + H2O = 4-amino-5-hydroxymethyl-2-methylpyrimidine + NH4(+)</text>
        <dbReference type="Rhea" id="RHEA:31799"/>
        <dbReference type="ChEBI" id="CHEBI:15377"/>
        <dbReference type="ChEBI" id="CHEBI:16892"/>
        <dbReference type="ChEBI" id="CHEBI:28938"/>
        <dbReference type="ChEBI" id="CHEBI:63416"/>
        <dbReference type="EC" id="3.5.99.2"/>
    </reaction>
</comment>
<comment type="caution">
    <text evidence="3">The sequence shown here is derived from an EMBL/GenBank/DDBJ whole genome shotgun (WGS) entry which is preliminary data.</text>
</comment>
<dbReference type="InterPro" id="IPR050967">
    <property type="entry name" value="Thiamine_Salvage_TenA"/>
</dbReference>
<name>X7E2X2_9GAMM</name>
<dbReference type="PATRIC" id="fig|1122207.3.peg.2231"/>
<feature type="domain" description="Thiaminase-2/PQQC" evidence="2">
    <location>
        <begin position="21"/>
        <end position="228"/>
    </location>
</feature>
<dbReference type="InterPro" id="IPR016084">
    <property type="entry name" value="Haem_Oase-like_multi-hlx"/>
</dbReference>
<keyword evidence="1" id="KW-0378">Hydrolase</keyword>
<dbReference type="PANTHER" id="PTHR43198:SF2">
    <property type="entry name" value="SI:CH1073-67J19.1-RELATED"/>
    <property type="match status" value="1"/>
</dbReference>
<evidence type="ECO:0000259" key="2">
    <source>
        <dbReference type="Pfam" id="PF03070"/>
    </source>
</evidence>
<dbReference type="CDD" id="cd19367">
    <property type="entry name" value="TenA_C_ScTHI20-like"/>
    <property type="match status" value="1"/>
</dbReference>
<dbReference type="RefSeq" id="WP_036162385.1">
    <property type="nucleotide sequence ID" value="NZ_JAMB01000009.1"/>
</dbReference>
<proteinExistence type="inferred from homology"/>
<comment type="similarity">
    <text evidence="1">Belongs to the TenA family.</text>
</comment>
<dbReference type="AlphaFoldDB" id="X7E2X2"/>
<sequence length="242" mass="27206">MTNKTPDYGKTFALMREGCAPQWREYIEHDFVKGLQDGTLPQASFLHYMIQDYVYLVHYARAWALGVVKAESPEEMKLCAATVDSLINHEFSLHIQTCAAQGIDEASLFNAKEELETIAYTRYVLDSGLQGDFLDLILALAPCAFGYGEIGLRLKESVYEGHPYEKWINTYCGESFQEVCVEVGRLVDLAIRSRIGDNPTQSPRWTKMQERFSKAVELEAEFWGMGLRAGSQGTGNKGAKHA</sequence>
<organism evidence="3 4">
    <name type="scientific">Marinomonas ushuaiensis DSM 15871</name>
    <dbReference type="NCBI Taxonomy" id="1122207"/>
    <lineage>
        <taxon>Bacteria</taxon>
        <taxon>Pseudomonadati</taxon>
        <taxon>Pseudomonadota</taxon>
        <taxon>Gammaproteobacteria</taxon>
        <taxon>Oceanospirillales</taxon>
        <taxon>Oceanospirillaceae</taxon>
        <taxon>Marinomonas</taxon>
    </lineage>
</organism>
<dbReference type="OrthoDB" id="34166at2"/>
<protein>
    <recommendedName>
        <fullName evidence="1">Aminopyrimidine aminohydrolase</fullName>
        <ecNumber evidence="1">3.5.99.2</ecNumber>
    </recommendedName>
</protein>
<evidence type="ECO:0000313" key="4">
    <source>
        <dbReference type="Proteomes" id="UP000054058"/>
    </source>
</evidence>
<keyword evidence="4" id="KW-1185">Reference proteome</keyword>
<accession>X7E2X2</accession>
<evidence type="ECO:0000313" key="3">
    <source>
        <dbReference type="EMBL" id="ETX10302.1"/>
    </source>
</evidence>
<evidence type="ECO:0000256" key="1">
    <source>
        <dbReference type="RuleBase" id="RU363093"/>
    </source>
</evidence>
<comment type="pathway">
    <text evidence="1">Cofactor biosynthesis; thiamine diphosphate biosynthesis.</text>
</comment>
<dbReference type="GO" id="GO:0009229">
    <property type="term" value="P:thiamine diphosphate biosynthetic process"/>
    <property type="evidence" value="ECO:0007669"/>
    <property type="project" value="UniProtKB-UniPathway"/>
</dbReference>